<evidence type="ECO:0000313" key="1">
    <source>
        <dbReference type="EMBL" id="KAF0897454.1"/>
    </source>
</evidence>
<comment type="caution">
    <text evidence="1">The sequence shown here is derived from an EMBL/GenBank/DDBJ whole genome shotgun (WGS) entry which is preliminary data.</text>
</comment>
<organism evidence="1 2">
    <name type="scientific">Oryza meyeriana var. granulata</name>
    <dbReference type="NCBI Taxonomy" id="110450"/>
    <lineage>
        <taxon>Eukaryota</taxon>
        <taxon>Viridiplantae</taxon>
        <taxon>Streptophyta</taxon>
        <taxon>Embryophyta</taxon>
        <taxon>Tracheophyta</taxon>
        <taxon>Spermatophyta</taxon>
        <taxon>Magnoliopsida</taxon>
        <taxon>Liliopsida</taxon>
        <taxon>Poales</taxon>
        <taxon>Poaceae</taxon>
        <taxon>BOP clade</taxon>
        <taxon>Oryzoideae</taxon>
        <taxon>Oryzeae</taxon>
        <taxon>Oryzinae</taxon>
        <taxon>Oryza</taxon>
        <taxon>Oryza meyeriana</taxon>
    </lineage>
</organism>
<evidence type="ECO:0000313" key="2">
    <source>
        <dbReference type="Proteomes" id="UP000479710"/>
    </source>
</evidence>
<dbReference type="Proteomes" id="UP000479710">
    <property type="component" value="Unassembled WGS sequence"/>
</dbReference>
<proteinExistence type="predicted"/>
<keyword evidence="2" id="KW-1185">Reference proteome</keyword>
<dbReference type="EMBL" id="SPHZ02000010">
    <property type="protein sequence ID" value="KAF0897454.1"/>
    <property type="molecule type" value="Genomic_DNA"/>
</dbReference>
<reference evidence="1 2" key="1">
    <citation type="submission" date="2019-11" db="EMBL/GenBank/DDBJ databases">
        <title>Whole genome sequence of Oryza granulata.</title>
        <authorList>
            <person name="Li W."/>
        </authorList>
    </citation>
    <scope>NUCLEOTIDE SEQUENCE [LARGE SCALE GENOMIC DNA]</scope>
    <source>
        <strain evidence="2">cv. Menghai</strain>
        <tissue evidence="1">Leaf</tissue>
    </source>
</reference>
<name>A0A6G1CCE0_9ORYZ</name>
<dbReference type="AlphaFoldDB" id="A0A6G1CCE0"/>
<dbReference type="OrthoDB" id="447290at2759"/>
<sequence length="163" mass="17322">MSLNGDDGKGFERTRLRRGLRAMSTGASSDDCSDGGGWGLHAVVAEAASCDSVADLADGGILSRFFPVSILDWIRPEHCLHRPTPAPPPAACCTPLSEPDVGISRFASAVPGFRGALKQRYSDFVIQQVGLDGSLVRLTSFDLPDAECVDVKEGDMDEVQALE</sequence>
<accession>A0A6G1CCE0</accession>
<gene>
    <name evidence="1" type="ORF">E2562_037353</name>
</gene>
<protein>
    <submittedName>
        <fullName evidence="1">Uncharacterized protein</fullName>
    </submittedName>
</protein>